<dbReference type="NCBIfam" id="TIGR00739">
    <property type="entry name" value="yajC"/>
    <property type="match status" value="1"/>
</dbReference>
<protein>
    <recommendedName>
        <fullName evidence="3">Sec translocon accessory complex subunit YajC</fullName>
    </recommendedName>
</protein>
<evidence type="ECO:0000256" key="9">
    <source>
        <dbReference type="ARBA" id="ARBA00023010"/>
    </source>
</evidence>
<evidence type="ECO:0000313" key="13">
    <source>
        <dbReference type="Proteomes" id="UP000320421"/>
    </source>
</evidence>
<keyword evidence="5" id="KW-1003">Cell membrane</keyword>
<evidence type="ECO:0000256" key="8">
    <source>
        <dbReference type="ARBA" id="ARBA00022989"/>
    </source>
</evidence>
<dbReference type="Proteomes" id="UP000320421">
    <property type="component" value="Chromosome"/>
</dbReference>
<evidence type="ECO:0000256" key="5">
    <source>
        <dbReference type="ARBA" id="ARBA00022475"/>
    </source>
</evidence>
<evidence type="ECO:0000256" key="2">
    <source>
        <dbReference type="ARBA" id="ARBA00006742"/>
    </source>
</evidence>
<dbReference type="Pfam" id="PF02699">
    <property type="entry name" value="YajC"/>
    <property type="match status" value="1"/>
</dbReference>
<dbReference type="AlphaFoldDB" id="A0A517PN28"/>
<keyword evidence="7" id="KW-0653">Protein transport</keyword>
<evidence type="ECO:0000256" key="3">
    <source>
        <dbReference type="ARBA" id="ARBA00014962"/>
    </source>
</evidence>
<gene>
    <name evidence="12" type="ORF">HG66A1_25730</name>
</gene>
<dbReference type="OrthoDB" id="9800132at2"/>
<organism evidence="12 13">
    <name type="scientific">Gimesia chilikensis</name>
    <dbReference type="NCBI Taxonomy" id="2605989"/>
    <lineage>
        <taxon>Bacteria</taxon>
        <taxon>Pseudomonadati</taxon>
        <taxon>Planctomycetota</taxon>
        <taxon>Planctomycetia</taxon>
        <taxon>Planctomycetales</taxon>
        <taxon>Planctomycetaceae</taxon>
        <taxon>Gimesia</taxon>
    </lineage>
</organism>
<dbReference type="PANTHER" id="PTHR33909">
    <property type="entry name" value="SEC TRANSLOCON ACCESSORY COMPLEX SUBUNIT YAJC"/>
    <property type="match status" value="1"/>
</dbReference>
<dbReference type="PANTHER" id="PTHR33909:SF1">
    <property type="entry name" value="SEC TRANSLOCON ACCESSORY COMPLEX SUBUNIT YAJC"/>
    <property type="match status" value="1"/>
</dbReference>
<dbReference type="PRINTS" id="PR01853">
    <property type="entry name" value="YAJCTRNLCASE"/>
</dbReference>
<dbReference type="InterPro" id="IPR003849">
    <property type="entry name" value="Preprotein_translocase_YajC"/>
</dbReference>
<keyword evidence="13" id="KW-1185">Reference proteome</keyword>
<evidence type="ECO:0000256" key="7">
    <source>
        <dbReference type="ARBA" id="ARBA00022927"/>
    </source>
</evidence>
<keyword evidence="6 11" id="KW-0812">Transmembrane</keyword>
<dbReference type="GO" id="GO:0015031">
    <property type="term" value="P:protein transport"/>
    <property type="evidence" value="ECO:0007669"/>
    <property type="project" value="UniProtKB-KW"/>
</dbReference>
<evidence type="ECO:0000256" key="10">
    <source>
        <dbReference type="ARBA" id="ARBA00023136"/>
    </source>
</evidence>
<comment type="similarity">
    <text evidence="2">Belongs to the YajC family.</text>
</comment>
<comment type="subcellular location">
    <subcellularLocation>
        <location evidence="1">Cell membrane</location>
        <topology evidence="1">Single-pass membrane protein</topology>
    </subcellularLocation>
</comment>
<sequence>MHTLLSTLLVLAQETPAKQPAGPSFLVQSLPLIVIVIFFYFIMFRPQQKERARREQALKELKKNDRVVTIGGIIGTIANISESDQEVTLKIDDNSKMKVRRSAIQGLYQVETKEATS</sequence>
<accession>A0A517PN28</accession>
<keyword evidence="4" id="KW-0813">Transport</keyword>
<feature type="transmembrane region" description="Helical" evidence="11">
    <location>
        <begin position="27"/>
        <end position="44"/>
    </location>
</feature>
<name>A0A517PN28_9PLAN</name>
<keyword evidence="8 11" id="KW-1133">Transmembrane helix</keyword>
<keyword evidence="9" id="KW-0811">Translocation</keyword>
<dbReference type="SMART" id="SM01323">
    <property type="entry name" value="YajC"/>
    <property type="match status" value="1"/>
</dbReference>
<evidence type="ECO:0000256" key="1">
    <source>
        <dbReference type="ARBA" id="ARBA00004162"/>
    </source>
</evidence>
<proteinExistence type="inferred from homology"/>
<evidence type="ECO:0000313" key="12">
    <source>
        <dbReference type="EMBL" id="QDT20784.1"/>
    </source>
</evidence>
<evidence type="ECO:0000256" key="6">
    <source>
        <dbReference type="ARBA" id="ARBA00022692"/>
    </source>
</evidence>
<dbReference type="RefSeq" id="WP_145184084.1">
    <property type="nucleotide sequence ID" value="NZ_CP036266.1"/>
</dbReference>
<dbReference type="EMBL" id="CP036266">
    <property type="protein sequence ID" value="QDT20784.1"/>
    <property type="molecule type" value="Genomic_DNA"/>
</dbReference>
<reference evidence="12 13" key="1">
    <citation type="submission" date="2019-02" db="EMBL/GenBank/DDBJ databases">
        <title>Deep-cultivation of Planctomycetes and their phenomic and genomic characterization uncovers novel biology.</title>
        <authorList>
            <person name="Wiegand S."/>
            <person name="Jogler M."/>
            <person name="Boedeker C."/>
            <person name="Pinto D."/>
            <person name="Vollmers J."/>
            <person name="Rivas-Marin E."/>
            <person name="Kohn T."/>
            <person name="Peeters S.H."/>
            <person name="Heuer A."/>
            <person name="Rast P."/>
            <person name="Oberbeckmann S."/>
            <person name="Bunk B."/>
            <person name="Jeske O."/>
            <person name="Meyerdierks A."/>
            <person name="Storesund J.E."/>
            <person name="Kallscheuer N."/>
            <person name="Luecker S."/>
            <person name="Lage O.M."/>
            <person name="Pohl T."/>
            <person name="Merkel B.J."/>
            <person name="Hornburger P."/>
            <person name="Mueller R.-W."/>
            <person name="Bruemmer F."/>
            <person name="Labrenz M."/>
            <person name="Spormann A.M."/>
            <person name="Op den Camp H."/>
            <person name="Overmann J."/>
            <person name="Amann R."/>
            <person name="Jetten M.S.M."/>
            <person name="Mascher T."/>
            <person name="Medema M.H."/>
            <person name="Devos D.P."/>
            <person name="Kaster A.-K."/>
            <person name="Ovreas L."/>
            <person name="Rohde M."/>
            <person name="Galperin M.Y."/>
            <person name="Jogler C."/>
        </authorList>
    </citation>
    <scope>NUCLEOTIDE SEQUENCE [LARGE SCALE GENOMIC DNA]</scope>
    <source>
        <strain evidence="12 13">HG66A1</strain>
    </source>
</reference>
<evidence type="ECO:0000256" key="11">
    <source>
        <dbReference type="SAM" id="Phobius"/>
    </source>
</evidence>
<evidence type="ECO:0000256" key="4">
    <source>
        <dbReference type="ARBA" id="ARBA00022448"/>
    </source>
</evidence>
<keyword evidence="10 11" id="KW-0472">Membrane</keyword>
<dbReference type="GO" id="GO:0005886">
    <property type="term" value="C:plasma membrane"/>
    <property type="evidence" value="ECO:0007669"/>
    <property type="project" value="UniProtKB-SubCell"/>
</dbReference>